<sequence>MSFVGWLLARNESDRSDPVCPSTKLGKGGTIIINDTLTITLTENAIFKQSCTDVPIITLDNPTSIADMDEPFYASTSPQMYVIATATVISYLLVIILFITPRTFFIGGRGGGSFLGRRRRLSGSYGSSSVIGVGGRPWLQKVAAITTAISLTIATADSFRVAKEQYDRGYMDSSALTEEVVGGVEIRVVRVISSTFLWLAQVQTLIRLFPRHKEKVIIKWTGFALIVLDVIFSILNSFLGRPSAAIRPSHIVEAIPALNYLFDLSLSLLYAAWVIFYGLSKHRFAFFHPKMRNICLVALLSLVSVVIPIVFFVLDLSKPNVAGWGEYIRWVGAAAASVVVWEWVERIEALERDERKDGILGREIFDGDEMLEVTPSQEVDWPGSHNDKYDDGGSASSGSRWGGVMGLTHRPLKTRVTFQSRLPKARRRTRKSKVTAATAPNGVSANRSDDVHPTPPPNTATPVSRTDTVSAASTVYRVRYHSVGSLTSAGMDCSPDEDRSKAFSAPANPPAPINRDLHNYSPTIPVVNSGFRWIVLNNPFKERRASPPTQVATAQAKVTDTLQSGSRTASSANDSSANDKTWNLKSRFDTILAYRPWDKGKLSSEKDPEAPLPVTVIPAPPRGSQDQSPSRSDGEQETSADDDQHDMRNNSNLPVMVIPAPSRLSRTWSRPTIESSTQARDLVNGRSIEPLDRSSTGDGPSSRPGPMTETPQVGPSNEHRRSTTTLALDATSPLSVPTDATLLNLLSSAQGLRSHSSPHSHDWAGGLGRRVFSTPEVSMVTEEEDAIIQTVREQWSSSSSPDGGGDVASSESTSSSQHAPSLALPPQDGEELHTPAATEPMAPSSSSVRPVTRRNISFSGPSHDRDGHCNPSDPDLGTQS</sequence>
<feature type="compositionally biased region" description="Polar residues" evidence="6">
    <location>
        <begin position="664"/>
        <end position="679"/>
    </location>
</feature>
<reference evidence="9" key="1">
    <citation type="journal article" date="2015" name="PLoS Genet.">
        <title>The dynamic genome and transcriptome of the human fungal pathogen Blastomyces and close relative Emmonsia.</title>
        <authorList>
            <person name="Munoz J.F."/>
            <person name="Gauthier G.M."/>
            <person name="Desjardins C.A."/>
            <person name="Gallo J.E."/>
            <person name="Holder J."/>
            <person name="Sullivan T.D."/>
            <person name="Marty A.J."/>
            <person name="Carmen J.C."/>
            <person name="Chen Z."/>
            <person name="Ding L."/>
            <person name="Gujja S."/>
            <person name="Magrini V."/>
            <person name="Misas E."/>
            <person name="Mitreva M."/>
            <person name="Priest M."/>
            <person name="Saif S."/>
            <person name="Whiston E.A."/>
            <person name="Young S."/>
            <person name="Zeng Q."/>
            <person name="Goldman W.E."/>
            <person name="Mardis E.R."/>
            <person name="Taylor J.W."/>
            <person name="McEwen J.G."/>
            <person name="Clay O.K."/>
            <person name="Klein B.S."/>
            <person name="Cuomo C.A."/>
        </authorList>
    </citation>
    <scope>NUCLEOTIDE SEQUENCE [LARGE SCALE GENOMIC DNA]</scope>
    <source>
        <strain evidence="9">SLH14081</strain>
    </source>
</reference>
<feature type="transmembrane region" description="Helical" evidence="7">
    <location>
        <begin position="260"/>
        <end position="279"/>
    </location>
</feature>
<feature type="region of interest" description="Disordered" evidence="6">
    <location>
        <begin position="487"/>
        <end position="516"/>
    </location>
</feature>
<feature type="region of interest" description="Disordered" evidence="6">
    <location>
        <begin position="376"/>
        <end position="468"/>
    </location>
</feature>
<feature type="compositionally biased region" description="Basic and acidic residues" evidence="6">
    <location>
        <begin position="600"/>
        <end position="609"/>
    </location>
</feature>
<feature type="region of interest" description="Disordered" evidence="6">
    <location>
        <begin position="791"/>
        <end position="880"/>
    </location>
</feature>
<evidence type="ECO:0000256" key="5">
    <source>
        <dbReference type="ARBA" id="ARBA00038109"/>
    </source>
</evidence>
<evidence type="ECO:0000313" key="9">
    <source>
        <dbReference type="Proteomes" id="UP000002038"/>
    </source>
</evidence>
<evidence type="ECO:0000256" key="3">
    <source>
        <dbReference type="ARBA" id="ARBA00022989"/>
    </source>
</evidence>
<dbReference type="GO" id="GO:0071467">
    <property type="term" value="P:cellular response to pH"/>
    <property type="evidence" value="ECO:0007669"/>
    <property type="project" value="TreeGrafter"/>
</dbReference>
<dbReference type="STRING" id="559298.A0A179V0R9"/>
<dbReference type="GO" id="GO:0005886">
    <property type="term" value="C:plasma membrane"/>
    <property type="evidence" value="ECO:0007669"/>
    <property type="project" value="TreeGrafter"/>
</dbReference>
<dbReference type="OrthoDB" id="5393256at2759"/>
<feature type="compositionally biased region" description="Low complexity" evidence="6">
    <location>
        <begin position="796"/>
        <end position="816"/>
    </location>
</feature>
<feature type="transmembrane region" description="Helical" evidence="7">
    <location>
        <begin position="291"/>
        <end position="315"/>
    </location>
</feature>
<dbReference type="Pfam" id="PF08733">
    <property type="entry name" value="PalH"/>
    <property type="match status" value="1"/>
</dbReference>
<feature type="compositionally biased region" description="Low complexity" evidence="6">
    <location>
        <begin position="569"/>
        <end position="579"/>
    </location>
</feature>
<dbReference type="KEGG" id="bgh:BDBG_08331"/>
<evidence type="ECO:0000256" key="1">
    <source>
        <dbReference type="ARBA" id="ARBA00004141"/>
    </source>
</evidence>
<gene>
    <name evidence="8" type="ORF">BDBG_08331</name>
</gene>
<dbReference type="InterPro" id="IPR014844">
    <property type="entry name" value="PalH"/>
</dbReference>
<comment type="subcellular location">
    <subcellularLocation>
        <location evidence="1">Membrane</location>
        <topology evidence="1">Multi-pass membrane protein</topology>
    </subcellularLocation>
</comment>
<organism evidence="8 9">
    <name type="scientific">Blastomyces gilchristii (strain SLH14081)</name>
    <name type="common">Blastomyces dermatitidis</name>
    <dbReference type="NCBI Taxonomy" id="559298"/>
    <lineage>
        <taxon>Eukaryota</taxon>
        <taxon>Fungi</taxon>
        <taxon>Dikarya</taxon>
        <taxon>Ascomycota</taxon>
        <taxon>Pezizomycotina</taxon>
        <taxon>Eurotiomycetes</taxon>
        <taxon>Eurotiomycetidae</taxon>
        <taxon>Onygenales</taxon>
        <taxon>Ajellomycetaceae</taxon>
        <taxon>Blastomyces</taxon>
    </lineage>
</organism>
<comment type="similarity">
    <text evidence="5">Belongs to the palH/RIM21 family.</text>
</comment>
<keyword evidence="4 7" id="KW-0472">Membrane</keyword>
<protein>
    <submittedName>
        <fullName evidence="8">pH signal transduction protein PalH</fullName>
    </submittedName>
</protein>
<evidence type="ECO:0000256" key="2">
    <source>
        <dbReference type="ARBA" id="ARBA00022692"/>
    </source>
</evidence>
<dbReference type="VEuPathDB" id="FungiDB:BDBG_08331"/>
<dbReference type="RefSeq" id="XP_002621300.2">
    <property type="nucleotide sequence ID" value="XM_002621254.2"/>
</dbReference>
<feature type="transmembrane region" description="Helical" evidence="7">
    <location>
        <begin position="80"/>
        <end position="99"/>
    </location>
</feature>
<feature type="region of interest" description="Disordered" evidence="6">
    <location>
        <begin position="600"/>
        <end position="722"/>
    </location>
</feature>
<dbReference type="GeneID" id="8501801"/>
<evidence type="ECO:0000256" key="7">
    <source>
        <dbReference type="SAM" id="Phobius"/>
    </source>
</evidence>
<accession>A0A179V0R9</accession>
<keyword evidence="2 7" id="KW-0812">Transmembrane</keyword>
<feature type="compositionally biased region" description="Polar residues" evidence="6">
    <location>
        <begin position="547"/>
        <end position="568"/>
    </location>
</feature>
<dbReference type="PANTHER" id="PTHR35779">
    <property type="entry name" value="PH-RESPONSE REGULATOR PROTEIN PALH/RIM21"/>
    <property type="match status" value="1"/>
</dbReference>
<evidence type="ECO:0000256" key="4">
    <source>
        <dbReference type="ARBA" id="ARBA00023136"/>
    </source>
</evidence>
<dbReference type="EMBL" id="GG657470">
    <property type="protein sequence ID" value="OAT13059.1"/>
    <property type="molecule type" value="Genomic_DNA"/>
</dbReference>
<feature type="transmembrane region" description="Helical" evidence="7">
    <location>
        <begin position="217"/>
        <end position="240"/>
    </location>
</feature>
<proteinExistence type="inferred from homology"/>
<name>A0A179V0R9_BLAGS</name>
<keyword evidence="3 7" id="KW-1133">Transmembrane helix</keyword>
<feature type="compositionally biased region" description="Acidic residues" evidence="6">
    <location>
        <begin position="635"/>
        <end position="644"/>
    </location>
</feature>
<dbReference type="AlphaFoldDB" id="A0A179V0R9"/>
<evidence type="ECO:0000256" key="6">
    <source>
        <dbReference type="SAM" id="MobiDB-lite"/>
    </source>
</evidence>
<feature type="compositionally biased region" description="Basic residues" evidence="6">
    <location>
        <begin position="423"/>
        <end position="433"/>
    </location>
</feature>
<evidence type="ECO:0000313" key="8">
    <source>
        <dbReference type="EMBL" id="OAT13059.1"/>
    </source>
</evidence>
<feature type="region of interest" description="Disordered" evidence="6">
    <location>
        <begin position="544"/>
        <end position="580"/>
    </location>
</feature>
<keyword evidence="9" id="KW-1185">Reference proteome</keyword>
<dbReference type="PANTHER" id="PTHR35779:SF1">
    <property type="entry name" value="PH-RESPONSE REGULATOR PROTEIN PALH_RIM21"/>
    <property type="match status" value="1"/>
</dbReference>
<dbReference type="Proteomes" id="UP000002038">
    <property type="component" value="Unassembled WGS sequence"/>
</dbReference>